<dbReference type="InterPro" id="IPR050313">
    <property type="entry name" value="Carb_Metab_HTH_regulators"/>
</dbReference>
<gene>
    <name evidence="5" type="ORF">NSA58_01805</name>
</gene>
<keyword evidence="3" id="KW-0804">Transcription</keyword>
<evidence type="ECO:0000256" key="1">
    <source>
        <dbReference type="ARBA" id="ARBA00023015"/>
    </source>
</evidence>
<dbReference type="Gene3D" id="3.30.750.70">
    <property type="entry name" value="4-hydroxybutyrate coenzyme like domains"/>
    <property type="match status" value="1"/>
</dbReference>
<evidence type="ECO:0000313" key="5">
    <source>
        <dbReference type="EMBL" id="MCR1821508.1"/>
    </source>
</evidence>
<dbReference type="SMART" id="SM01134">
    <property type="entry name" value="DeoRC"/>
    <property type="match status" value="1"/>
</dbReference>
<dbReference type="PANTHER" id="PTHR30363">
    <property type="entry name" value="HTH-TYPE TRANSCRIPTIONAL REGULATOR SRLR-RELATED"/>
    <property type="match status" value="1"/>
</dbReference>
<dbReference type="InterPro" id="IPR014036">
    <property type="entry name" value="DeoR-like_C"/>
</dbReference>
<name>A0A9X2M7B1_9FIRM</name>
<dbReference type="InterPro" id="IPR036390">
    <property type="entry name" value="WH_DNA-bd_sf"/>
</dbReference>
<dbReference type="SMART" id="SM00420">
    <property type="entry name" value="HTH_DEOR"/>
    <property type="match status" value="1"/>
</dbReference>
<dbReference type="Pfam" id="PF08220">
    <property type="entry name" value="HTH_DeoR"/>
    <property type="match status" value="1"/>
</dbReference>
<dbReference type="PROSITE" id="PS00894">
    <property type="entry name" value="HTH_DEOR_1"/>
    <property type="match status" value="1"/>
</dbReference>
<dbReference type="PROSITE" id="PS51000">
    <property type="entry name" value="HTH_DEOR_2"/>
    <property type="match status" value="1"/>
</dbReference>
<reference evidence="5" key="1">
    <citation type="submission" date="2022-07" db="EMBL/GenBank/DDBJ databases">
        <title>Enhanced cultured diversity of the mouse gut microbiota enables custom-made synthetic communities.</title>
        <authorList>
            <person name="Afrizal A."/>
        </authorList>
    </citation>
    <scope>NUCLEOTIDE SEQUENCE</scope>
    <source>
        <strain evidence="5">DSM 29186</strain>
    </source>
</reference>
<evidence type="ECO:0000256" key="2">
    <source>
        <dbReference type="ARBA" id="ARBA00023125"/>
    </source>
</evidence>
<accession>A0A9X2M7B1</accession>
<proteinExistence type="predicted"/>
<sequence length="253" mass="28459">MRTNRISDIEEYIIQHKNVSLDKLCEVFEVSKNTIRRDINELTNKGTIKKVYGGVALNEAPTLIPFNERSIKNITSKSKIGEQCANYINDGDVIFMDSGTTTLSVIDYLKDKQNITIITNNLEIVVKSLDYSNLNIICLPGNLIRKTNSLVSVDTTTILRKYNITKSFMASTGISIECGITNSHPLESEIKKLAMEKSLSTYLLVDSSKFDHSSLVTYGKLEDIDYLITDKNPPKKYANFCYSNDISLVICDE</sequence>
<dbReference type="InterPro" id="IPR036388">
    <property type="entry name" value="WH-like_DNA-bd_sf"/>
</dbReference>
<evidence type="ECO:0000256" key="3">
    <source>
        <dbReference type="ARBA" id="ARBA00023163"/>
    </source>
</evidence>
<dbReference type="InterPro" id="IPR037171">
    <property type="entry name" value="NagB/RpiA_transferase-like"/>
</dbReference>
<evidence type="ECO:0000259" key="4">
    <source>
        <dbReference type="PROSITE" id="PS51000"/>
    </source>
</evidence>
<dbReference type="Pfam" id="PF00455">
    <property type="entry name" value="DeoRC"/>
    <property type="match status" value="1"/>
</dbReference>
<dbReference type="AlphaFoldDB" id="A0A9X2M7B1"/>
<protein>
    <submittedName>
        <fullName evidence="5">DeoR/GlpR family DNA-binding transcription regulator</fullName>
    </submittedName>
</protein>
<comment type="caution">
    <text evidence="5">The sequence shown here is derived from an EMBL/GenBank/DDBJ whole genome shotgun (WGS) entry which is preliminary data.</text>
</comment>
<dbReference type="PRINTS" id="PR00037">
    <property type="entry name" value="HTHLACR"/>
</dbReference>
<dbReference type="Gene3D" id="1.10.10.10">
    <property type="entry name" value="Winged helix-like DNA-binding domain superfamily/Winged helix DNA-binding domain"/>
    <property type="match status" value="1"/>
</dbReference>
<keyword evidence="2 5" id="KW-0238">DNA-binding</keyword>
<dbReference type="EMBL" id="JANKBY010000010">
    <property type="protein sequence ID" value="MCR1821508.1"/>
    <property type="molecule type" value="Genomic_DNA"/>
</dbReference>
<dbReference type="InterPro" id="IPR001034">
    <property type="entry name" value="DeoR_HTH"/>
</dbReference>
<dbReference type="Proteomes" id="UP001140817">
    <property type="component" value="Unassembled WGS sequence"/>
</dbReference>
<evidence type="ECO:0000313" key="6">
    <source>
        <dbReference type="Proteomes" id="UP001140817"/>
    </source>
</evidence>
<dbReference type="InterPro" id="IPR018356">
    <property type="entry name" value="Tscrpt_reg_HTH_DeoR_CS"/>
</dbReference>
<dbReference type="PANTHER" id="PTHR30363:SF60">
    <property type="entry name" value="HTH-TYPE TRANSCRIPTIONAL REGULATOR IOLR"/>
    <property type="match status" value="1"/>
</dbReference>
<dbReference type="GO" id="GO:0003677">
    <property type="term" value="F:DNA binding"/>
    <property type="evidence" value="ECO:0007669"/>
    <property type="project" value="UniProtKB-KW"/>
</dbReference>
<dbReference type="SUPFAM" id="SSF46785">
    <property type="entry name" value="Winged helix' DNA-binding domain"/>
    <property type="match status" value="1"/>
</dbReference>
<keyword evidence="6" id="KW-1185">Reference proteome</keyword>
<dbReference type="GO" id="GO:0003700">
    <property type="term" value="F:DNA-binding transcription factor activity"/>
    <property type="evidence" value="ECO:0007669"/>
    <property type="project" value="InterPro"/>
</dbReference>
<organism evidence="5 6">
    <name type="scientific">Terrisporobacter muris</name>
    <dbReference type="NCBI Taxonomy" id="2963284"/>
    <lineage>
        <taxon>Bacteria</taxon>
        <taxon>Bacillati</taxon>
        <taxon>Bacillota</taxon>
        <taxon>Clostridia</taxon>
        <taxon>Peptostreptococcales</taxon>
        <taxon>Peptostreptococcaceae</taxon>
        <taxon>Terrisporobacter</taxon>
    </lineage>
</organism>
<keyword evidence="1" id="KW-0805">Transcription regulation</keyword>
<feature type="domain" description="HTH deoR-type" evidence="4">
    <location>
        <begin position="2"/>
        <end position="57"/>
    </location>
</feature>
<dbReference type="SUPFAM" id="SSF100950">
    <property type="entry name" value="NagB/RpiA/CoA transferase-like"/>
    <property type="match status" value="1"/>
</dbReference>
<dbReference type="RefSeq" id="WP_074079946.1">
    <property type="nucleotide sequence ID" value="NZ_JANKBY010000010.1"/>
</dbReference>